<evidence type="ECO:0000313" key="1">
    <source>
        <dbReference type="EMBL" id="CAG8668722.1"/>
    </source>
</evidence>
<sequence length="127" mass="14848">WDSESLSKKASNSSEKTMDIGTARLSKNSNTNNSPTRQLQTPNTISEEPRTTIQENPRSILCKICFGKHEQHEYYTVQMQYRIYDYITQGLQDLELLKNLKEEQEDDEISDPKIPLLYSNNKERDFN</sequence>
<name>A0ACA9NSA1_9GLOM</name>
<dbReference type="EMBL" id="CAJVPW010016285">
    <property type="protein sequence ID" value="CAG8668722.1"/>
    <property type="molecule type" value="Genomic_DNA"/>
</dbReference>
<reference evidence="1" key="1">
    <citation type="submission" date="2021-06" db="EMBL/GenBank/DDBJ databases">
        <authorList>
            <person name="Kallberg Y."/>
            <person name="Tangrot J."/>
            <person name="Rosling A."/>
        </authorList>
    </citation>
    <scope>NUCLEOTIDE SEQUENCE</scope>
    <source>
        <strain evidence="1">28 12/20/2015</strain>
    </source>
</reference>
<evidence type="ECO:0000313" key="2">
    <source>
        <dbReference type="Proteomes" id="UP000789366"/>
    </source>
</evidence>
<dbReference type="Proteomes" id="UP000789366">
    <property type="component" value="Unassembled WGS sequence"/>
</dbReference>
<proteinExistence type="predicted"/>
<organism evidence="1 2">
    <name type="scientific">Cetraspora pellucida</name>
    <dbReference type="NCBI Taxonomy" id="1433469"/>
    <lineage>
        <taxon>Eukaryota</taxon>
        <taxon>Fungi</taxon>
        <taxon>Fungi incertae sedis</taxon>
        <taxon>Mucoromycota</taxon>
        <taxon>Glomeromycotina</taxon>
        <taxon>Glomeromycetes</taxon>
        <taxon>Diversisporales</taxon>
        <taxon>Gigasporaceae</taxon>
        <taxon>Cetraspora</taxon>
    </lineage>
</organism>
<comment type="caution">
    <text evidence="1">The sequence shown here is derived from an EMBL/GenBank/DDBJ whole genome shotgun (WGS) entry which is preliminary data.</text>
</comment>
<accession>A0ACA9NSA1</accession>
<keyword evidence="2" id="KW-1185">Reference proteome</keyword>
<protein>
    <submittedName>
        <fullName evidence="1">17007_t:CDS:1</fullName>
    </submittedName>
</protein>
<feature type="non-terminal residue" evidence="1">
    <location>
        <position position="1"/>
    </location>
</feature>
<gene>
    <name evidence="1" type="ORF">SPELUC_LOCUS9564</name>
</gene>